<dbReference type="InterPro" id="IPR000014">
    <property type="entry name" value="PAS"/>
</dbReference>
<keyword evidence="8" id="KW-0812">Transmembrane</keyword>
<dbReference type="Pfam" id="PF00072">
    <property type="entry name" value="Response_reg"/>
    <property type="match status" value="1"/>
</dbReference>
<evidence type="ECO:0000259" key="19">
    <source>
        <dbReference type="PROSITE" id="PS50109"/>
    </source>
</evidence>
<evidence type="ECO:0000256" key="16">
    <source>
        <dbReference type="PROSITE-ProRule" id="PRU00110"/>
    </source>
</evidence>
<dbReference type="SMART" id="SM00388">
    <property type="entry name" value="HisKA"/>
    <property type="match status" value="1"/>
</dbReference>
<dbReference type="Pfam" id="PF00512">
    <property type="entry name" value="HisKA"/>
    <property type="match status" value="1"/>
</dbReference>
<dbReference type="Pfam" id="PF01590">
    <property type="entry name" value="GAF"/>
    <property type="match status" value="1"/>
</dbReference>
<sequence length="1148" mass="128130">MTSSVVLKGALERSLAMLRAALEASDTGMIAIDPELNLACYNQKYAQMWDISPDPDSNLGWDSFWGGESHSISRQFLAERLKYPDDFINQIREIASHPEASHSQIIELKDGRIFEYHSVPSRIGESCVGRVWSFRDITAKRQAEQAVQERELVYRQMFENHPAVKLLIDPHTGEIVDANPAAAEFYGYSLAEMRRMKITEINILPPTATVTEIELANAQQKQIFQFRHRLAEGEIRDVEVYSSPVDDKGRRLLFSIIHDITDRVRAEESILRREEELRQANDQLRAVLDAVPGSVSWISSDLTYLGVNQHLANSFNLSSEDFVNKPIGFLESGSQISEFVRDFFASDSESNSIEVEWQVNGVEFNYLIVAQKYAQGRAAVVAGVDITWRKQAMRALKQQFDRAMLLKQITEEIRQSLNRVQILNTTAKQVGRAFGVNRCWLYMYQKNPYARLVCVAEYREPEYKSGLDLELPVSGYPYGEEIISQDRAIPVNDIYADPRMEPTWAKCREYEMKSLLAIRTSYHNLANGAISLHQCDRVRQWKKDEIELLEAVADQVGIALAQAELLEQEQRQRQQLREQNIALEEAKLAAEVANKAKSEFLAMMSHEIRTPMNGAIGMTNLLLNTSLTPQQRQFVEIIRSSGAALLTIINDILDFSKIESGKLDLEAKPFNLHSCIESAVNLLAPQAAAKGLQFTYQIHPETPPILEGDVTRLRQILVNLLSNAVKFTPAGEVLLEVNARAYDIEPTAAGVPYEIQFAVKDTGIGIPPDKMNRLFQSFSQVDASTTRSYGGTGLGLAISKRLSELMGGQMWVISNGACSGRPSPNWQSLSDESLETGFLTGAAFYFTVVLPAHWQMEPEKLTDPGAANGQVSEAIATIAPIDSPAWPVLGKQLPLRILLAEDNPVNQQVALLTLEQLGYDADLAENGLEVLAALEREAYDVVLMDVEMPQMNGFTATRRIGEMYRGQEARRPRIIAMTAYAMQGDRQKCLDAGMDDYISKPLRVEELIRALQQIPASELIPLSLAAKEDPKTEPTLDRRVLKSLRQMAGAKAPAILSQIIHNYQSDAPQLLQAIRDAVAASDAEALRVSAHTLRSSSANLGAMGLAKLCQELENMGRERNTTLAPALMEQVEANLDNVIVALLKELEL</sequence>
<keyword evidence="14" id="KW-0472">Membrane</keyword>
<feature type="domain" description="Response regulatory" evidence="20">
    <location>
        <begin position="896"/>
        <end position="1015"/>
    </location>
</feature>
<dbReference type="SMART" id="SM00448">
    <property type="entry name" value="REC"/>
    <property type="match status" value="1"/>
</dbReference>
<evidence type="ECO:0000256" key="4">
    <source>
        <dbReference type="ARBA" id="ARBA00012438"/>
    </source>
</evidence>
<dbReference type="InterPro" id="IPR035965">
    <property type="entry name" value="PAS-like_dom_sf"/>
</dbReference>
<dbReference type="Gene3D" id="3.30.450.40">
    <property type="match status" value="1"/>
</dbReference>
<dbReference type="GO" id="GO:0000155">
    <property type="term" value="F:phosphorelay sensor kinase activity"/>
    <property type="evidence" value="ECO:0007669"/>
    <property type="project" value="InterPro"/>
</dbReference>
<dbReference type="FunFam" id="1.10.287.130:FF:000004">
    <property type="entry name" value="Ethylene receptor 1"/>
    <property type="match status" value="1"/>
</dbReference>
<evidence type="ECO:0000256" key="11">
    <source>
        <dbReference type="ARBA" id="ARBA00022840"/>
    </source>
</evidence>
<evidence type="ECO:0000256" key="12">
    <source>
        <dbReference type="ARBA" id="ARBA00022989"/>
    </source>
</evidence>
<comment type="catalytic activity">
    <reaction evidence="1">
        <text>ATP + protein L-histidine = ADP + protein N-phospho-L-histidine.</text>
        <dbReference type="EC" id="2.7.13.3"/>
    </reaction>
</comment>
<dbReference type="PRINTS" id="PR00344">
    <property type="entry name" value="BCTRLSENSOR"/>
</dbReference>
<dbReference type="InterPro" id="IPR004358">
    <property type="entry name" value="Sig_transdc_His_kin-like_C"/>
</dbReference>
<dbReference type="SMART" id="SM00073">
    <property type="entry name" value="HPT"/>
    <property type="match status" value="1"/>
</dbReference>
<evidence type="ECO:0000256" key="17">
    <source>
        <dbReference type="PROSITE-ProRule" id="PRU00169"/>
    </source>
</evidence>
<dbReference type="Gene3D" id="3.40.50.2300">
    <property type="match status" value="1"/>
</dbReference>
<dbReference type="FunFam" id="3.30.565.10:FF:000010">
    <property type="entry name" value="Sensor histidine kinase RcsC"/>
    <property type="match status" value="1"/>
</dbReference>
<feature type="domain" description="HPt" evidence="21">
    <location>
        <begin position="1052"/>
        <end position="1148"/>
    </location>
</feature>
<proteinExistence type="inferred from homology"/>
<keyword evidence="7" id="KW-0808">Transferase</keyword>
<dbReference type="SMART" id="SM00065">
    <property type="entry name" value="GAF"/>
    <property type="match status" value="1"/>
</dbReference>
<dbReference type="PANTHER" id="PTHR45339">
    <property type="entry name" value="HYBRID SIGNAL TRANSDUCTION HISTIDINE KINASE J"/>
    <property type="match status" value="1"/>
</dbReference>
<dbReference type="PROSITE" id="PS50894">
    <property type="entry name" value="HPT"/>
    <property type="match status" value="1"/>
</dbReference>
<reference evidence="22" key="1">
    <citation type="journal article" date="2020" name="mSystems">
        <title>Genome- and Community-Level Interaction Insights into Carbon Utilization and Element Cycling Functions of Hydrothermarchaeota in Hydrothermal Sediment.</title>
        <authorList>
            <person name="Zhou Z."/>
            <person name="Liu Y."/>
            <person name="Xu W."/>
            <person name="Pan J."/>
            <person name="Luo Z.H."/>
            <person name="Li M."/>
        </authorList>
    </citation>
    <scope>NUCLEOTIDE SEQUENCE [LARGE SCALE GENOMIC DNA]</scope>
    <source>
        <strain evidence="22">SpSt-374</strain>
    </source>
</reference>
<dbReference type="SMART" id="SM00091">
    <property type="entry name" value="PAS"/>
    <property type="match status" value="3"/>
</dbReference>
<dbReference type="SUPFAM" id="SSF47226">
    <property type="entry name" value="Histidine-containing phosphotransfer domain, HPT domain"/>
    <property type="match status" value="1"/>
</dbReference>
<dbReference type="SUPFAM" id="SSF47384">
    <property type="entry name" value="Homodimeric domain of signal transducing histidine kinase"/>
    <property type="match status" value="1"/>
</dbReference>
<dbReference type="Gene3D" id="3.30.450.20">
    <property type="entry name" value="PAS domain"/>
    <property type="match status" value="3"/>
</dbReference>
<evidence type="ECO:0000256" key="2">
    <source>
        <dbReference type="ARBA" id="ARBA00004651"/>
    </source>
</evidence>
<dbReference type="Pfam" id="PF01627">
    <property type="entry name" value="Hpt"/>
    <property type="match status" value="1"/>
</dbReference>
<feature type="domain" description="Histidine kinase" evidence="19">
    <location>
        <begin position="603"/>
        <end position="815"/>
    </location>
</feature>
<feature type="modified residue" description="4-aspartylphosphate" evidence="17">
    <location>
        <position position="945"/>
    </location>
</feature>
<dbReference type="InterPro" id="IPR008207">
    <property type="entry name" value="Sig_transdc_His_kin_Hpt_dom"/>
</dbReference>
<dbReference type="PROSITE" id="PS50109">
    <property type="entry name" value="HIS_KIN"/>
    <property type="match status" value="1"/>
</dbReference>
<dbReference type="CDD" id="cd00088">
    <property type="entry name" value="HPT"/>
    <property type="match status" value="1"/>
</dbReference>
<accession>A0A7C3ZL98</accession>
<comment type="subcellular location">
    <subcellularLocation>
        <location evidence="2">Cell membrane</location>
        <topology evidence="2">Multi-pass membrane protein</topology>
    </subcellularLocation>
</comment>
<dbReference type="InterPro" id="IPR036890">
    <property type="entry name" value="HATPase_C_sf"/>
</dbReference>
<dbReference type="InterPro" id="IPR036641">
    <property type="entry name" value="HPT_dom_sf"/>
</dbReference>
<comment type="similarity">
    <text evidence="3">In the N-terminal section; belongs to the phytochrome family.</text>
</comment>
<keyword evidence="12" id="KW-1133">Transmembrane helix</keyword>
<dbReference type="PROSITE" id="PS50110">
    <property type="entry name" value="RESPONSE_REGULATORY"/>
    <property type="match status" value="1"/>
</dbReference>
<evidence type="ECO:0000259" key="21">
    <source>
        <dbReference type="PROSITE" id="PS50894"/>
    </source>
</evidence>
<evidence type="ECO:0000256" key="5">
    <source>
        <dbReference type="ARBA" id="ARBA00022475"/>
    </source>
</evidence>
<keyword evidence="6 17" id="KW-0597">Phosphoprotein</keyword>
<dbReference type="CDD" id="cd16922">
    <property type="entry name" value="HATPase_EvgS-ArcB-TorS-like"/>
    <property type="match status" value="1"/>
</dbReference>
<dbReference type="CDD" id="cd17546">
    <property type="entry name" value="REC_hyHK_CKI1_RcsC-like"/>
    <property type="match status" value="1"/>
</dbReference>
<protein>
    <recommendedName>
        <fullName evidence="15">Circadian input-output histidine kinase CikA</fullName>
        <ecNumber evidence="4">2.7.13.3</ecNumber>
    </recommendedName>
</protein>
<organism evidence="22">
    <name type="scientific">Planktothricoides sp. SpSt-374</name>
    <dbReference type="NCBI Taxonomy" id="2282167"/>
    <lineage>
        <taxon>Bacteria</taxon>
        <taxon>Bacillati</taxon>
        <taxon>Cyanobacteriota</taxon>
        <taxon>Cyanophyceae</taxon>
        <taxon>Oscillatoriophycideae</taxon>
        <taxon>Oscillatoriales</taxon>
        <taxon>Oscillatoriaceae</taxon>
        <taxon>Planktothricoides</taxon>
    </lineage>
</organism>
<keyword evidence="11" id="KW-0067">ATP-binding</keyword>
<dbReference type="InterPro" id="IPR003594">
    <property type="entry name" value="HATPase_dom"/>
</dbReference>
<dbReference type="Pfam" id="PF02518">
    <property type="entry name" value="HATPase_c"/>
    <property type="match status" value="1"/>
</dbReference>
<feature type="coiled-coil region" evidence="18">
    <location>
        <begin position="263"/>
        <end position="290"/>
    </location>
</feature>
<dbReference type="InterPro" id="IPR011006">
    <property type="entry name" value="CheY-like_superfamily"/>
</dbReference>
<evidence type="ECO:0000313" key="22">
    <source>
        <dbReference type="EMBL" id="HGG01682.1"/>
    </source>
</evidence>
<evidence type="ECO:0000256" key="1">
    <source>
        <dbReference type="ARBA" id="ARBA00000085"/>
    </source>
</evidence>
<dbReference type="InterPro" id="IPR001789">
    <property type="entry name" value="Sig_transdc_resp-reg_receiver"/>
</dbReference>
<evidence type="ECO:0000256" key="10">
    <source>
        <dbReference type="ARBA" id="ARBA00022777"/>
    </source>
</evidence>
<keyword evidence="5" id="KW-1003">Cell membrane</keyword>
<dbReference type="InterPro" id="IPR036097">
    <property type="entry name" value="HisK_dim/P_sf"/>
</dbReference>
<dbReference type="GO" id="GO:0005886">
    <property type="term" value="C:plasma membrane"/>
    <property type="evidence" value="ECO:0007669"/>
    <property type="project" value="UniProtKB-SubCell"/>
</dbReference>
<dbReference type="SUPFAM" id="SSF55781">
    <property type="entry name" value="GAF domain-like"/>
    <property type="match status" value="1"/>
</dbReference>
<keyword evidence="9" id="KW-0547">Nucleotide-binding</keyword>
<gene>
    <name evidence="22" type="ORF">ENR15_13780</name>
</gene>
<dbReference type="Pfam" id="PF13426">
    <property type="entry name" value="PAS_9"/>
    <property type="match status" value="1"/>
</dbReference>
<dbReference type="InterPro" id="IPR029016">
    <property type="entry name" value="GAF-like_dom_sf"/>
</dbReference>
<dbReference type="Gene3D" id="3.30.565.10">
    <property type="entry name" value="Histidine kinase-like ATPase, C-terminal domain"/>
    <property type="match status" value="1"/>
</dbReference>
<evidence type="ECO:0000256" key="15">
    <source>
        <dbReference type="ARBA" id="ARBA00074306"/>
    </source>
</evidence>
<dbReference type="CDD" id="cd00130">
    <property type="entry name" value="PAS"/>
    <property type="match status" value="1"/>
</dbReference>
<dbReference type="CDD" id="cd00082">
    <property type="entry name" value="HisKA"/>
    <property type="match status" value="1"/>
</dbReference>
<dbReference type="Gene3D" id="1.20.120.160">
    <property type="entry name" value="HPT domain"/>
    <property type="match status" value="1"/>
</dbReference>
<evidence type="ECO:0000256" key="14">
    <source>
        <dbReference type="ARBA" id="ARBA00023136"/>
    </source>
</evidence>
<evidence type="ECO:0000256" key="9">
    <source>
        <dbReference type="ARBA" id="ARBA00022741"/>
    </source>
</evidence>
<evidence type="ECO:0000256" key="8">
    <source>
        <dbReference type="ARBA" id="ARBA00022692"/>
    </source>
</evidence>
<keyword evidence="10" id="KW-0418">Kinase</keyword>
<evidence type="ECO:0000256" key="18">
    <source>
        <dbReference type="SAM" id="Coils"/>
    </source>
</evidence>
<name>A0A7C3ZL98_9CYAN</name>
<dbReference type="EMBL" id="DSPX01000136">
    <property type="protein sequence ID" value="HGG01682.1"/>
    <property type="molecule type" value="Genomic_DNA"/>
</dbReference>
<dbReference type="EC" id="2.7.13.3" evidence="4"/>
<evidence type="ECO:0000256" key="3">
    <source>
        <dbReference type="ARBA" id="ARBA00006402"/>
    </source>
</evidence>
<evidence type="ECO:0000256" key="13">
    <source>
        <dbReference type="ARBA" id="ARBA00023012"/>
    </source>
</evidence>
<keyword evidence="18" id="KW-0175">Coiled coil</keyword>
<feature type="coiled-coil region" evidence="18">
    <location>
        <begin position="558"/>
        <end position="596"/>
    </location>
</feature>
<evidence type="ECO:0000259" key="20">
    <source>
        <dbReference type="PROSITE" id="PS50110"/>
    </source>
</evidence>
<dbReference type="Pfam" id="PF12860">
    <property type="entry name" value="PAS_7"/>
    <property type="match status" value="1"/>
</dbReference>
<dbReference type="InterPro" id="IPR003661">
    <property type="entry name" value="HisK_dim/P_dom"/>
</dbReference>
<dbReference type="NCBIfam" id="TIGR00229">
    <property type="entry name" value="sensory_box"/>
    <property type="match status" value="1"/>
</dbReference>
<dbReference type="SUPFAM" id="SSF55874">
    <property type="entry name" value="ATPase domain of HSP90 chaperone/DNA topoisomerase II/histidine kinase"/>
    <property type="match status" value="1"/>
</dbReference>
<feature type="modified residue" description="Phosphohistidine" evidence="16">
    <location>
        <position position="1091"/>
    </location>
</feature>
<comment type="caution">
    <text evidence="22">The sequence shown here is derived from an EMBL/GenBank/DDBJ whole genome shotgun (WGS) entry which is preliminary data.</text>
</comment>
<dbReference type="Gene3D" id="1.10.287.130">
    <property type="match status" value="1"/>
</dbReference>
<dbReference type="PANTHER" id="PTHR45339:SF1">
    <property type="entry name" value="HYBRID SIGNAL TRANSDUCTION HISTIDINE KINASE J"/>
    <property type="match status" value="1"/>
</dbReference>
<dbReference type="InterPro" id="IPR005467">
    <property type="entry name" value="His_kinase_dom"/>
</dbReference>
<evidence type="ECO:0000256" key="7">
    <source>
        <dbReference type="ARBA" id="ARBA00022679"/>
    </source>
</evidence>
<dbReference type="SUPFAM" id="SSF55785">
    <property type="entry name" value="PYP-like sensor domain (PAS domain)"/>
    <property type="match status" value="3"/>
</dbReference>
<dbReference type="AlphaFoldDB" id="A0A7C3ZL98"/>
<dbReference type="GO" id="GO:0005524">
    <property type="term" value="F:ATP binding"/>
    <property type="evidence" value="ECO:0007669"/>
    <property type="project" value="UniProtKB-KW"/>
</dbReference>
<evidence type="ECO:0000256" key="6">
    <source>
        <dbReference type="ARBA" id="ARBA00022553"/>
    </source>
</evidence>
<dbReference type="SMART" id="SM00387">
    <property type="entry name" value="HATPase_c"/>
    <property type="match status" value="1"/>
</dbReference>
<keyword evidence="13" id="KW-0902">Two-component regulatory system</keyword>
<dbReference type="SUPFAM" id="SSF52172">
    <property type="entry name" value="CheY-like"/>
    <property type="match status" value="1"/>
</dbReference>
<dbReference type="InterPro" id="IPR003018">
    <property type="entry name" value="GAF"/>
</dbReference>